<gene>
    <name evidence="2" type="ORF">SR1949_45730</name>
</gene>
<organism evidence="2 3">
    <name type="scientific">Sphaerospermopsis reniformis</name>
    <dbReference type="NCBI Taxonomy" id="531300"/>
    <lineage>
        <taxon>Bacteria</taxon>
        <taxon>Bacillati</taxon>
        <taxon>Cyanobacteriota</taxon>
        <taxon>Cyanophyceae</taxon>
        <taxon>Nostocales</taxon>
        <taxon>Aphanizomenonaceae</taxon>
        <taxon>Sphaerospermopsis</taxon>
    </lineage>
</organism>
<dbReference type="RefSeq" id="WP_201277670.1">
    <property type="nucleotide sequence ID" value="NZ_BJCE01000256.1"/>
</dbReference>
<reference evidence="3" key="1">
    <citation type="submission" date="2019-02" db="EMBL/GenBank/DDBJ databases">
        <title>Draft genome sequence of Sphaerospermopsis reniformis NIES-1949.</title>
        <authorList>
            <person name="Yamaguchi H."/>
            <person name="Suzuki S."/>
            <person name="Kawachi M."/>
        </authorList>
    </citation>
    <scope>NUCLEOTIDE SEQUENCE [LARGE SCALE GENOMIC DNA]</scope>
    <source>
        <strain evidence="3">NIES-1949</strain>
    </source>
</reference>
<protein>
    <submittedName>
        <fullName evidence="2">Uncharacterized protein</fullName>
    </submittedName>
</protein>
<dbReference type="EMBL" id="BJCE01000256">
    <property type="protein sequence ID" value="GCL39447.1"/>
    <property type="molecule type" value="Genomic_DNA"/>
</dbReference>
<comment type="caution">
    <text evidence="2">The sequence shown here is derived from an EMBL/GenBank/DDBJ whole genome shotgun (WGS) entry which is preliminary data.</text>
</comment>
<sequence>MAKRTRTKAYEWELRLQDEIAPDFTIDEIDSHQLRKDFIDKNPELVEEIIEKEEKRRERKRKKQDQEEDWSIPTAPDYEEE</sequence>
<proteinExistence type="predicted"/>
<evidence type="ECO:0000256" key="1">
    <source>
        <dbReference type="SAM" id="MobiDB-lite"/>
    </source>
</evidence>
<evidence type="ECO:0000313" key="3">
    <source>
        <dbReference type="Proteomes" id="UP000300142"/>
    </source>
</evidence>
<dbReference type="AlphaFoldDB" id="A0A480A3J6"/>
<feature type="region of interest" description="Disordered" evidence="1">
    <location>
        <begin position="53"/>
        <end position="81"/>
    </location>
</feature>
<keyword evidence="3" id="KW-1185">Reference proteome</keyword>
<name>A0A480A3J6_9CYAN</name>
<dbReference type="Proteomes" id="UP000300142">
    <property type="component" value="Unassembled WGS sequence"/>
</dbReference>
<accession>A0A480A3J6</accession>
<evidence type="ECO:0000313" key="2">
    <source>
        <dbReference type="EMBL" id="GCL39447.1"/>
    </source>
</evidence>